<evidence type="ECO:0000313" key="2">
    <source>
        <dbReference type="EMBL" id="ANP49373.1"/>
    </source>
</evidence>
<keyword evidence="5" id="KW-1185">Reference proteome</keyword>
<proteinExistence type="predicted"/>
<reference evidence="3 5" key="2">
    <citation type="submission" date="2021-03" db="EMBL/GenBank/DDBJ databases">
        <title>Genomic Encyclopedia of Type Strains, Phase IV (KMG-IV): sequencing the most valuable type-strain genomes for metagenomic binning, comparative biology and taxonomic classification.</title>
        <authorList>
            <person name="Goeker M."/>
        </authorList>
    </citation>
    <scope>NUCLEOTIDE SEQUENCE [LARGE SCALE GENOMIC DNA]</scope>
    <source>
        <strain evidence="3 5">DSM 40499</strain>
    </source>
</reference>
<dbReference type="EMBL" id="JAGGLP010000014">
    <property type="protein sequence ID" value="MBP2053202.1"/>
    <property type="molecule type" value="Genomic_DNA"/>
</dbReference>
<dbReference type="EMBL" id="CP016279">
    <property type="protein sequence ID" value="ANP49373.1"/>
    <property type="molecule type" value="Genomic_DNA"/>
</dbReference>
<feature type="compositionally biased region" description="Pro residues" evidence="1">
    <location>
        <begin position="76"/>
        <end position="86"/>
    </location>
</feature>
<name>A0A1B1AS28_9ACTN</name>
<organism evidence="2 4">
    <name type="scientific">Streptomyces griseochromogenes</name>
    <dbReference type="NCBI Taxonomy" id="68214"/>
    <lineage>
        <taxon>Bacteria</taxon>
        <taxon>Bacillati</taxon>
        <taxon>Actinomycetota</taxon>
        <taxon>Actinomycetes</taxon>
        <taxon>Kitasatosporales</taxon>
        <taxon>Streptomycetaceae</taxon>
        <taxon>Streptomyces</taxon>
    </lineage>
</organism>
<evidence type="ECO:0000313" key="3">
    <source>
        <dbReference type="EMBL" id="MBP2053202.1"/>
    </source>
</evidence>
<dbReference type="AlphaFoldDB" id="A0A1B1AS28"/>
<feature type="region of interest" description="Disordered" evidence="1">
    <location>
        <begin position="28"/>
        <end position="90"/>
    </location>
</feature>
<dbReference type="Proteomes" id="UP000092659">
    <property type="component" value="Chromosome"/>
</dbReference>
<reference evidence="2 4" key="1">
    <citation type="submission" date="2016-06" db="EMBL/GenBank/DDBJ databases">
        <title>Complete genome sequence of Streptomyces griseochromogenes ATCC 14511, the Blasticidin S producer.</title>
        <authorList>
            <person name="Wu L."/>
        </authorList>
    </citation>
    <scope>NUCLEOTIDE SEQUENCE [LARGE SCALE GENOMIC DNA]</scope>
    <source>
        <strain evidence="2 4">ATCC 14511</strain>
    </source>
</reference>
<dbReference type="OrthoDB" id="4316060at2"/>
<dbReference type="STRING" id="68214.AVL59_06990"/>
<evidence type="ECO:0000313" key="4">
    <source>
        <dbReference type="Proteomes" id="UP000092659"/>
    </source>
</evidence>
<evidence type="ECO:0000256" key="1">
    <source>
        <dbReference type="SAM" id="MobiDB-lite"/>
    </source>
</evidence>
<dbReference type="Proteomes" id="UP001519309">
    <property type="component" value="Unassembled WGS sequence"/>
</dbReference>
<dbReference type="KEGG" id="sgs:AVL59_06990"/>
<evidence type="ECO:0000313" key="5">
    <source>
        <dbReference type="Proteomes" id="UP001519309"/>
    </source>
</evidence>
<dbReference type="RefSeq" id="WP_067300404.1">
    <property type="nucleotide sequence ID" value="NZ_CP016279.1"/>
</dbReference>
<feature type="compositionally biased region" description="Basic and acidic residues" evidence="1">
    <location>
        <begin position="38"/>
        <end position="49"/>
    </location>
</feature>
<accession>A0A1B1AS28</accession>
<gene>
    <name evidence="2" type="ORF">AVL59_06990</name>
    <name evidence="3" type="ORF">J2Z21_006193</name>
</gene>
<protein>
    <submittedName>
        <fullName evidence="2">Uncharacterized protein</fullName>
    </submittedName>
</protein>
<sequence>MSRHGGGRRRRWWRWTACSRAVVAAAGAGLTPWLQDSARPREPYVRENGDGATPSDPRGGTPRPLRASDAGGHGCPPSPEPEPAPRPTRTAVVCDYALTIP</sequence>